<feature type="chain" id="PRO_5042111746" evidence="3">
    <location>
        <begin position="30"/>
        <end position="499"/>
    </location>
</feature>
<dbReference type="Gene3D" id="3.80.10.10">
    <property type="entry name" value="Ribonuclease Inhibitor"/>
    <property type="match status" value="3"/>
</dbReference>
<keyword evidence="3" id="KW-0732">Signal</keyword>
<dbReference type="InterPro" id="IPR032675">
    <property type="entry name" value="LRR_dom_sf"/>
</dbReference>
<evidence type="ECO:0000256" key="3">
    <source>
        <dbReference type="SAM" id="SignalP"/>
    </source>
</evidence>
<evidence type="ECO:0000313" key="5">
    <source>
        <dbReference type="Proteomes" id="UP001195483"/>
    </source>
</evidence>
<dbReference type="EMBL" id="JAEAOA010001197">
    <property type="protein sequence ID" value="KAK3609572.1"/>
    <property type="molecule type" value="Genomic_DNA"/>
</dbReference>
<sequence>MIPYQLKMRTDSDVFLGFIFVSLIVMSTAKPCAPVCQCRTSGNYSSVCMFDKHVDVNVTADAFFDFPVENIRSLRLEFNNNEDHDSLEFPFKEFFQLKFVSLIELYILSNRTTPSRNLSLFRMEALEPLSRLSKFSFHVKNANIVPVNMSSKLKLRYLDVSTSRDLNFDQLCKIVIISGSVLEEVYAEGINDGDYWTYKGTLDDEFFSCFQNTSLRLLYIPESNIKVIASPNLNLYVPSLEILDISRNDVFIDIDTFIAVIQLKQLKKLIASNVPFPKSKMEQTCEDDKSVRPRQNHAICETFQDVSIIRPLQSLEVFNIGGSTDCHKMNTYYCVRQSQCLFPNNTLLRELYLDHLCIMRMDMLVSGLNRLDTFDFSSNLCEFISSYALSEMRALKTLFLNGNYLSKMETSNPEELSILFRGNPNLEVLDLSENGFTRLPGDIFISNTKLEILKLSNNFLYNTDWLLDRLVILKSVNLNSNSLTTIDIRTRQVVDDSAH</sequence>
<accession>A0AAE0WDH9</accession>
<keyword evidence="5" id="KW-1185">Reference proteome</keyword>
<feature type="non-terminal residue" evidence="4">
    <location>
        <position position="499"/>
    </location>
</feature>
<evidence type="ECO:0000256" key="1">
    <source>
        <dbReference type="ARBA" id="ARBA00022614"/>
    </source>
</evidence>
<dbReference type="SUPFAM" id="SSF52058">
    <property type="entry name" value="L domain-like"/>
    <property type="match status" value="1"/>
</dbReference>
<reference evidence="4" key="1">
    <citation type="journal article" date="2021" name="Genome Biol. Evol.">
        <title>A High-Quality Reference Genome for a Parasitic Bivalve with Doubly Uniparental Inheritance (Bivalvia: Unionida).</title>
        <authorList>
            <person name="Smith C.H."/>
        </authorList>
    </citation>
    <scope>NUCLEOTIDE SEQUENCE</scope>
    <source>
        <strain evidence="4">CHS0354</strain>
    </source>
</reference>
<dbReference type="PANTHER" id="PTHR24366">
    <property type="entry name" value="IG(IMMUNOGLOBULIN) AND LRR(LEUCINE RICH REPEAT) DOMAINS"/>
    <property type="match status" value="1"/>
</dbReference>
<organism evidence="4 5">
    <name type="scientific">Potamilus streckersoni</name>
    <dbReference type="NCBI Taxonomy" id="2493646"/>
    <lineage>
        <taxon>Eukaryota</taxon>
        <taxon>Metazoa</taxon>
        <taxon>Spiralia</taxon>
        <taxon>Lophotrochozoa</taxon>
        <taxon>Mollusca</taxon>
        <taxon>Bivalvia</taxon>
        <taxon>Autobranchia</taxon>
        <taxon>Heteroconchia</taxon>
        <taxon>Palaeoheterodonta</taxon>
        <taxon>Unionida</taxon>
        <taxon>Unionoidea</taxon>
        <taxon>Unionidae</taxon>
        <taxon>Ambleminae</taxon>
        <taxon>Lampsilini</taxon>
        <taxon>Potamilus</taxon>
    </lineage>
</organism>
<keyword evidence="2" id="KW-0677">Repeat</keyword>
<dbReference type="InterPro" id="IPR001611">
    <property type="entry name" value="Leu-rich_rpt"/>
</dbReference>
<dbReference type="SUPFAM" id="SSF52047">
    <property type="entry name" value="RNI-like"/>
    <property type="match status" value="1"/>
</dbReference>
<name>A0AAE0WDH9_9BIVA</name>
<evidence type="ECO:0000256" key="2">
    <source>
        <dbReference type="ARBA" id="ARBA00022737"/>
    </source>
</evidence>
<proteinExistence type="predicted"/>
<evidence type="ECO:0000313" key="4">
    <source>
        <dbReference type="EMBL" id="KAK3609572.1"/>
    </source>
</evidence>
<dbReference type="PROSITE" id="PS51450">
    <property type="entry name" value="LRR"/>
    <property type="match status" value="1"/>
</dbReference>
<dbReference type="AlphaFoldDB" id="A0AAE0WDH9"/>
<feature type="signal peptide" evidence="3">
    <location>
        <begin position="1"/>
        <end position="29"/>
    </location>
</feature>
<gene>
    <name evidence="4" type="ORF">CHS0354_019586</name>
</gene>
<comment type="caution">
    <text evidence="4">The sequence shown here is derived from an EMBL/GenBank/DDBJ whole genome shotgun (WGS) entry which is preliminary data.</text>
</comment>
<reference evidence="4" key="3">
    <citation type="submission" date="2023-05" db="EMBL/GenBank/DDBJ databases">
        <authorList>
            <person name="Smith C.H."/>
        </authorList>
    </citation>
    <scope>NUCLEOTIDE SEQUENCE</scope>
    <source>
        <strain evidence="4">CHS0354</strain>
        <tissue evidence="4">Mantle</tissue>
    </source>
</reference>
<reference evidence="4" key="2">
    <citation type="journal article" date="2021" name="Genome Biol. Evol.">
        <title>Developing a high-quality reference genome for a parasitic bivalve with doubly uniparental inheritance (Bivalvia: Unionida).</title>
        <authorList>
            <person name="Smith C.H."/>
        </authorList>
    </citation>
    <scope>NUCLEOTIDE SEQUENCE</scope>
    <source>
        <strain evidence="4">CHS0354</strain>
        <tissue evidence="4">Mantle</tissue>
    </source>
</reference>
<keyword evidence="1" id="KW-0433">Leucine-rich repeat</keyword>
<protein>
    <submittedName>
        <fullName evidence="4">Uncharacterized protein</fullName>
    </submittedName>
</protein>
<dbReference type="Proteomes" id="UP001195483">
    <property type="component" value="Unassembled WGS sequence"/>
</dbReference>